<sequence>MLAGGAVTASRPAQADTAKQQGLVDRATLTINDMFAGATPTSRIQRYLVKARAVMICPSIFRMSIGIGGSGGGCVLLSRDARGSWSDPAFFTVGSGSIGVQLGMQDSEVMFFIMTDHGLQVLLDNQFQMNANASASFATLGSGIESGTTGATNTDIMAIQKSKGLFAGAALGGSKLSVNSGANRNYYGQSVGPEDIVITMRVNNPGADPLRAALMRQSAQGAAPEPGTAA</sequence>
<protein>
    <submittedName>
        <fullName evidence="2">Lipid-binding SYLF domain-containing protein</fullName>
    </submittedName>
</protein>
<accession>A0A850PCK3</accession>
<gene>
    <name evidence="2" type="ORF">HUK82_17000</name>
</gene>
<dbReference type="RefSeq" id="WP_176615015.1">
    <property type="nucleotide sequence ID" value="NZ_JABXXR010000352.1"/>
</dbReference>
<evidence type="ECO:0000313" key="2">
    <source>
        <dbReference type="EMBL" id="NVN42245.1"/>
    </source>
</evidence>
<dbReference type="PANTHER" id="PTHR15629:SF2">
    <property type="entry name" value="SH3 DOMAIN-CONTAINING YSC84-LIKE PROTEIN 1"/>
    <property type="match status" value="1"/>
</dbReference>
<organism evidence="2 3">
    <name type="scientific">Ameyamaea chiangmaiensis</name>
    <dbReference type="NCBI Taxonomy" id="442969"/>
    <lineage>
        <taxon>Bacteria</taxon>
        <taxon>Pseudomonadati</taxon>
        <taxon>Pseudomonadota</taxon>
        <taxon>Alphaproteobacteria</taxon>
        <taxon>Acetobacterales</taxon>
        <taxon>Acetobacteraceae</taxon>
        <taxon>Ameyamaea</taxon>
    </lineage>
</organism>
<keyword evidence="3" id="KW-1185">Reference proteome</keyword>
<dbReference type="PANTHER" id="PTHR15629">
    <property type="entry name" value="SH3YL1 PROTEIN"/>
    <property type="match status" value="1"/>
</dbReference>
<dbReference type="GO" id="GO:0035091">
    <property type="term" value="F:phosphatidylinositol binding"/>
    <property type="evidence" value="ECO:0007669"/>
    <property type="project" value="TreeGrafter"/>
</dbReference>
<name>A0A850PCK3_9PROT</name>
<proteinExistence type="predicted"/>
<evidence type="ECO:0000259" key="1">
    <source>
        <dbReference type="Pfam" id="PF04366"/>
    </source>
</evidence>
<dbReference type="InterPro" id="IPR051702">
    <property type="entry name" value="SH3_domain_YSC84-like"/>
</dbReference>
<evidence type="ECO:0000313" key="3">
    <source>
        <dbReference type="Proteomes" id="UP000585665"/>
    </source>
</evidence>
<dbReference type="Proteomes" id="UP000585665">
    <property type="component" value="Unassembled WGS sequence"/>
</dbReference>
<feature type="non-terminal residue" evidence="2">
    <location>
        <position position="230"/>
    </location>
</feature>
<dbReference type="CDD" id="cd11524">
    <property type="entry name" value="SYLF"/>
    <property type="match status" value="1"/>
</dbReference>
<dbReference type="Pfam" id="PF04366">
    <property type="entry name" value="Ysc84"/>
    <property type="match status" value="1"/>
</dbReference>
<dbReference type="InterPro" id="IPR007461">
    <property type="entry name" value="Ysc84_actin-binding"/>
</dbReference>
<comment type="caution">
    <text evidence="2">The sequence shown here is derived from an EMBL/GenBank/DDBJ whole genome shotgun (WGS) entry which is preliminary data.</text>
</comment>
<dbReference type="AlphaFoldDB" id="A0A850PCK3"/>
<feature type="domain" description="Ysc84 actin-binding" evidence="1">
    <location>
        <begin position="95"/>
        <end position="215"/>
    </location>
</feature>
<dbReference type="EMBL" id="JABXXR010000352">
    <property type="protein sequence ID" value="NVN42245.1"/>
    <property type="molecule type" value="Genomic_DNA"/>
</dbReference>
<reference evidence="2 3" key="1">
    <citation type="submission" date="2020-06" db="EMBL/GenBank/DDBJ databases">
        <title>Description of novel acetic acid bacteria.</title>
        <authorList>
            <person name="Sombolestani A."/>
        </authorList>
    </citation>
    <scope>NUCLEOTIDE SEQUENCE [LARGE SCALE GENOMIC DNA]</scope>
    <source>
        <strain evidence="2 3">LMG 27010</strain>
    </source>
</reference>